<dbReference type="Gene3D" id="3.30.420.10">
    <property type="entry name" value="Ribonuclease H-like superfamily/Ribonuclease H"/>
    <property type="match status" value="1"/>
</dbReference>
<dbReference type="PANTHER" id="PTHR47326">
    <property type="entry name" value="TRANSPOSABLE ELEMENT TC3 TRANSPOSASE-LIKE PROTEIN"/>
    <property type="match status" value="1"/>
</dbReference>
<proteinExistence type="predicted"/>
<name>A0AAV8V6G1_9CUCU</name>
<dbReference type="InterPro" id="IPR036397">
    <property type="entry name" value="RNaseH_sf"/>
</dbReference>
<accession>A0AAV8V6G1</accession>
<evidence type="ECO:0008006" key="3">
    <source>
        <dbReference type="Google" id="ProtNLM"/>
    </source>
</evidence>
<evidence type="ECO:0000313" key="1">
    <source>
        <dbReference type="EMBL" id="KAJ8909774.1"/>
    </source>
</evidence>
<sequence length="214" mass="24924">MNEDERPIDTGIYRQYTGLFKVKMIPIPSTPGRSQMHLSERERITFLMIGGYGGRIRSYEEAANLFNDTFPNRPPIAKSTVQKTVRRFEQFGFNKNKPRTGRPKSATNEEKNVEVMQSFIENKYISIPKAAQEHGISTFSQLTEDDFDRRVEFCDVIMQKCDQNIHFPRKIVFSAEVTFYVNGTLNRHNCRNWSDSNPHWIIDTHTQTPEKVNV</sequence>
<dbReference type="AlphaFoldDB" id="A0AAV8V6G1"/>
<evidence type="ECO:0000313" key="2">
    <source>
        <dbReference type="Proteomes" id="UP001159042"/>
    </source>
</evidence>
<keyword evidence="2" id="KW-1185">Reference proteome</keyword>
<comment type="caution">
    <text evidence="1">The sequence shown here is derived from an EMBL/GenBank/DDBJ whole genome shotgun (WGS) entry which is preliminary data.</text>
</comment>
<dbReference type="Proteomes" id="UP001159042">
    <property type="component" value="Unassembled WGS sequence"/>
</dbReference>
<dbReference type="GO" id="GO:0003676">
    <property type="term" value="F:nucleic acid binding"/>
    <property type="evidence" value="ECO:0007669"/>
    <property type="project" value="InterPro"/>
</dbReference>
<dbReference type="EMBL" id="JANEYG010000416">
    <property type="protein sequence ID" value="KAJ8909774.1"/>
    <property type="molecule type" value="Genomic_DNA"/>
</dbReference>
<dbReference type="PANTHER" id="PTHR47326:SF1">
    <property type="entry name" value="HTH PSQ-TYPE DOMAIN-CONTAINING PROTEIN"/>
    <property type="match status" value="1"/>
</dbReference>
<gene>
    <name evidence="1" type="ORF">NQ315_014451</name>
</gene>
<organism evidence="1 2">
    <name type="scientific">Exocentrus adspersus</name>
    <dbReference type="NCBI Taxonomy" id="1586481"/>
    <lineage>
        <taxon>Eukaryota</taxon>
        <taxon>Metazoa</taxon>
        <taxon>Ecdysozoa</taxon>
        <taxon>Arthropoda</taxon>
        <taxon>Hexapoda</taxon>
        <taxon>Insecta</taxon>
        <taxon>Pterygota</taxon>
        <taxon>Neoptera</taxon>
        <taxon>Endopterygota</taxon>
        <taxon>Coleoptera</taxon>
        <taxon>Polyphaga</taxon>
        <taxon>Cucujiformia</taxon>
        <taxon>Chrysomeloidea</taxon>
        <taxon>Cerambycidae</taxon>
        <taxon>Lamiinae</taxon>
        <taxon>Acanthocinini</taxon>
        <taxon>Exocentrus</taxon>
    </lineage>
</organism>
<protein>
    <recommendedName>
        <fullName evidence="3">DUF4817 domain-containing protein</fullName>
    </recommendedName>
</protein>
<reference evidence="1 2" key="1">
    <citation type="journal article" date="2023" name="Insect Mol. Biol.">
        <title>Genome sequencing provides insights into the evolution of gene families encoding plant cell wall-degrading enzymes in longhorned beetles.</title>
        <authorList>
            <person name="Shin N.R."/>
            <person name="Okamura Y."/>
            <person name="Kirsch R."/>
            <person name="Pauchet Y."/>
        </authorList>
    </citation>
    <scope>NUCLEOTIDE SEQUENCE [LARGE SCALE GENOMIC DNA]</scope>
    <source>
        <strain evidence="1">EAD_L_NR</strain>
    </source>
</reference>